<gene>
    <name evidence="1" type="ORF">E2C01_079534</name>
</gene>
<protein>
    <submittedName>
        <fullName evidence="1">Uncharacterized protein</fullName>
    </submittedName>
</protein>
<comment type="caution">
    <text evidence="1">The sequence shown here is derived from an EMBL/GenBank/DDBJ whole genome shotgun (WGS) entry which is preliminary data.</text>
</comment>
<sequence length="67" mass="7566">MGRRRRASPSCASRPSLRCVHWCYANLSPNDVQLFLISFCVTQRFISVSTLSAEGPRGGHFRIPRNT</sequence>
<name>A0A5B7IQK5_PORTR</name>
<evidence type="ECO:0000313" key="2">
    <source>
        <dbReference type="Proteomes" id="UP000324222"/>
    </source>
</evidence>
<evidence type="ECO:0000313" key="1">
    <source>
        <dbReference type="EMBL" id="MPC84785.1"/>
    </source>
</evidence>
<dbReference type="EMBL" id="VSRR010066429">
    <property type="protein sequence ID" value="MPC84785.1"/>
    <property type="molecule type" value="Genomic_DNA"/>
</dbReference>
<dbReference type="Proteomes" id="UP000324222">
    <property type="component" value="Unassembled WGS sequence"/>
</dbReference>
<proteinExistence type="predicted"/>
<dbReference type="AlphaFoldDB" id="A0A5B7IQK5"/>
<keyword evidence="2" id="KW-1185">Reference proteome</keyword>
<reference evidence="1 2" key="1">
    <citation type="submission" date="2019-05" db="EMBL/GenBank/DDBJ databases">
        <title>Another draft genome of Portunus trituberculatus and its Hox gene families provides insights of decapod evolution.</title>
        <authorList>
            <person name="Jeong J.-H."/>
            <person name="Song I."/>
            <person name="Kim S."/>
            <person name="Choi T."/>
            <person name="Kim D."/>
            <person name="Ryu S."/>
            <person name="Kim W."/>
        </authorList>
    </citation>
    <scope>NUCLEOTIDE SEQUENCE [LARGE SCALE GENOMIC DNA]</scope>
    <source>
        <tissue evidence="1">Muscle</tissue>
    </source>
</reference>
<accession>A0A5B7IQK5</accession>
<organism evidence="1 2">
    <name type="scientific">Portunus trituberculatus</name>
    <name type="common">Swimming crab</name>
    <name type="synonym">Neptunus trituberculatus</name>
    <dbReference type="NCBI Taxonomy" id="210409"/>
    <lineage>
        <taxon>Eukaryota</taxon>
        <taxon>Metazoa</taxon>
        <taxon>Ecdysozoa</taxon>
        <taxon>Arthropoda</taxon>
        <taxon>Crustacea</taxon>
        <taxon>Multicrustacea</taxon>
        <taxon>Malacostraca</taxon>
        <taxon>Eumalacostraca</taxon>
        <taxon>Eucarida</taxon>
        <taxon>Decapoda</taxon>
        <taxon>Pleocyemata</taxon>
        <taxon>Brachyura</taxon>
        <taxon>Eubrachyura</taxon>
        <taxon>Portunoidea</taxon>
        <taxon>Portunidae</taxon>
        <taxon>Portuninae</taxon>
        <taxon>Portunus</taxon>
    </lineage>
</organism>